<dbReference type="KEGG" id="bfo:118412463"/>
<dbReference type="Pfam" id="PF22586">
    <property type="entry name" value="ANCHR-like_BBOX"/>
    <property type="match status" value="1"/>
</dbReference>
<dbReference type="SMART" id="SM00502">
    <property type="entry name" value="BBC"/>
    <property type="match status" value="1"/>
</dbReference>
<feature type="compositionally biased region" description="Low complexity" evidence="3">
    <location>
        <begin position="112"/>
        <end position="133"/>
    </location>
</feature>
<protein>
    <submittedName>
        <fullName evidence="7">E3 ubiquitin-protein ligase TRIM9-like isoform X1</fullName>
    </submittedName>
</protein>
<dbReference type="Gene3D" id="3.30.160.60">
    <property type="entry name" value="Classic Zinc Finger"/>
    <property type="match status" value="1"/>
</dbReference>
<keyword evidence="4" id="KW-0812">Transmembrane</keyword>
<proteinExistence type="predicted"/>
<evidence type="ECO:0000256" key="1">
    <source>
        <dbReference type="PROSITE-ProRule" id="PRU00024"/>
    </source>
</evidence>
<dbReference type="SMART" id="SM00336">
    <property type="entry name" value="BBOX"/>
    <property type="match status" value="2"/>
</dbReference>
<dbReference type="InterPro" id="IPR003649">
    <property type="entry name" value="Bbox_C"/>
</dbReference>
<feature type="coiled-coil region" evidence="2">
    <location>
        <begin position="419"/>
        <end position="518"/>
    </location>
</feature>
<feature type="transmembrane region" description="Helical" evidence="4">
    <location>
        <begin position="12"/>
        <end position="37"/>
    </location>
</feature>
<dbReference type="OrthoDB" id="295536at2759"/>
<dbReference type="Gene3D" id="4.10.830.40">
    <property type="match status" value="1"/>
</dbReference>
<dbReference type="RefSeq" id="XP_035671230.1">
    <property type="nucleotide sequence ID" value="XM_035815337.1"/>
</dbReference>
<keyword evidence="1" id="KW-0479">Metal-binding</keyword>
<dbReference type="GO" id="GO:0008270">
    <property type="term" value="F:zinc ion binding"/>
    <property type="evidence" value="ECO:0007669"/>
    <property type="project" value="UniProtKB-KW"/>
</dbReference>
<evidence type="ECO:0000313" key="6">
    <source>
        <dbReference type="Proteomes" id="UP000001554"/>
    </source>
</evidence>
<evidence type="ECO:0000256" key="3">
    <source>
        <dbReference type="SAM" id="MobiDB-lite"/>
    </source>
</evidence>
<dbReference type="CDD" id="cd19758">
    <property type="entry name" value="Bbox2_MID"/>
    <property type="match status" value="1"/>
</dbReference>
<feature type="compositionally biased region" description="Acidic residues" evidence="3">
    <location>
        <begin position="248"/>
        <end position="273"/>
    </location>
</feature>
<dbReference type="Pfam" id="PF00643">
    <property type="entry name" value="zf-B_box"/>
    <property type="match status" value="1"/>
</dbReference>
<feature type="region of interest" description="Disordered" evidence="3">
    <location>
        <begin position="227"/>
        <end position="275"/>
    </location>
</feature>
<keyword evidence="4" id="KW-1133">Transmembrane helix</keyword>
<feature type="compositionally biased region" description="Basic and acidic residues" evidence="3">
    <location>
        <begin position="141"/>
        <end position="166"/>
    </location>
</feature>
<sequence length="560" mass="62307">MCFFHWLKHSAIYVLTVLYKAASYSLTFGSVGFVMILNTVDFHRHFISTRHFFQGKKSAEPETTVLQATETHTEGETDVLGEDVDTDSLEPDGEEVLVVSDEDEIEDDVADFELTNAPETTNTPETASTPETAKAPEEEEGVAKAEEDNPEDCKPNIPGSEEKCDGTSEEESNLPEGASTASSPHTDGESGNKTPTSDDIEGIKTNIAESQKYLKAALKVYEEDEGITVEETTQDTTALKADDKDEGIPEEGAMEGADVEDGGSDEEESDDDVTSFPCPTCRKNVEFERGRGLESLRRNITLENIIERFRYRELAKGTKRSPVLCDVCDADPPPKATKTCLTCQISYCDNCVRTTHPSNKKAFARHKLVEPQQAKRKVLTCPDHEDEKLNMFCCVDEMPICALCKLVGKHSEHKVAALAQMYRAKKESVADSVSRLEKELKELGAFVTKVKQSITELEMNSESLKSQLSLAIEELCGNLQNRREAMVKEVEQEKEVQLELLQVELATHEEQVKKMDALMMYAKEALKEEDHASFLQSVREVDGSPWTSRNPAGSLPCHQW</sequence>
<dbReference type="PANTHER" id="PTHR24099:SF16">
    <property type="entry name" value="E3 UBIQUITIN-PROTEIN LIGASE MIDLINE-1-LIKE ISOFORM X1"/>
    <property type="match status" value="1"/>
</dbReference>
<evidence type="ECO:0000256" key="4">
    <source>
        <dbReference type="SAM" id="Phobius"/>
    </source>
</evidence>
<dbReference type="InterPro" id="IPR050617">
    <property type="entry name" value="E3_ligase_FN3/SPRY"/>
</dbReference>
<keyword evidence="2" id="KW-0175">Coiled coil</keyword>
<dbReference type="SUPFAM" id="SSF57845">
    <property type="entry name" value="B-box zinc-binding domain"/>
    <property type="match status" value="1"/>
</dbReference>
<dbReference type="Proteomes" id="UP000001554">
    <property type="component" value="Chromosome 3"/>
</dbReference>
<evidence type="ECO:0000256" key="2">
    <source>
        <dbReference type="SAM" id="Coils"/>
    </source>
</evidence>
<evidence type="ECO:0000259" key="5">
    <source>
        <dbReference type="PROSITE" id="PS50119"/>
    </source>
</evidence>
<dbReference type="InterPro" id="IPR000315">
    <property type="entry name" value="Znf_B-box"/>
</dbReference>
<evidence type="ECO:0000313" key="7">
    <source>
        <dbReference type="RefSeq" id="XP_035671230.1"/>
    </source>
</evidence>
<dbReference type="AlphaFoldDB" id="A0A9J7KWT4"/>
<organism evidence="6 7">
    <name type="scientific">Branchiostoma floridae</name>
    <name type="common">Florida lancelet</name>
    <name type="synonym">Amphioxus</name>
    <dbReference type="NCBI Taxonomy" id="7739"/>
    <lineage>
        <taxon>Eukaryota</taxon>
        <taxon>Metazoa</taxon>
        <taxon>Chordata</taxon>
        <taxon>Cephalochordata</taxon>
        <taxon>Leptocardii</taxon>
        <taxon>Amphioxiformes</taxon>
        <taxon>Branchiostomatidae</taxon>
        <taxon>Branchiostoma</taxon>
    </lineage>
</organism>
<accession>A0A9J7KWT4</accession>
<dbReference type="CDD" id="cd19801">
    <property type="entry name" value="Bbox1_MID"/>
    <property type="match status" value="1"/>
</dbReference>
<reference evidence="6" key="1">
    <citation type="journal article" date="2020" name="Nat. Ecol. Evol.">
        <title>Deeply conserved synteny resolves early events in vertebrate evolution.</title>
        <authorList>
            <person name="Simakov O."/>
            <person name="Marletaz F."/>
            <person name="Yue J.X."/>
            <person name="O'Connell B."/>
            <person name="Jenkins J."/>
            <person name="Brandt A."/>
            <person name="Calef R."/>
            <person name="Tung C.H."/>
            <person name="Huang T.K."/>
            <person name="Schmutz J."/>
            <person name="Satoh N."/>
            <person name="Yu J.K."/>
            <person name="Putnam N.H."/>
            <person name="Green R.E."/>
            <person name="Rokhsar D.S."/>
        </authorList>
    </citation>
    <scope>NUCLEOTIDE SEQUENCE [LARGE SCALE GENOMIC DNA]</scope>
    <source>
        <strain evidence="6">S238N-H82</strain>
    </source>
</reference>
<keyword evidence="1" id="KW-0862">Zinc</keyword>
<feature type="domain" description="B box-type" evidence="5">
    <location>
        <begin position="376"/>
        <end position="418"/>
    </location>
</feature>
<keyword evidence="6" id="KW-1185">Reference proteome</keyword>
<dbReference type="GeneID" id="118412463"/>
<dbReference type="PROSITE" id="PS50119">
    <property type="entry name" value="ZF_BBOX"/>
    <property type="match status" value="1"/>
</dbReference>
<name>A0A9J7KWT4_BRAFL</name>
<reference evidence="7" key="2">
    <citation type="submission" date="2025-08" db="UniProtKB">
        <authorList>
            <consortium name="RefSeq"/>
        </authorList>
    </citation>
    <scope>IDENTIFICATION</scope>
    <source>
        <strain evidence="7">S238N-H82</strain>
        <tissue evidence="7">Testes</tissue>
    </source>
</reference>
<dbReference type="OMA" id="AVHENND"/>
<feature type="region of interest" description="Disordered" evidence="3">
    <location>
        <begin position="112"/>
        <end position="200"/>
    </location>
</feature>
<gene>
    <name evidence="7" type="primary">LOC118412463</name>
</gene>
<feature type="region of interest" description="Disordered" evidence="3">
    <location>
        <begin position="540"/>
        <end position="560"/>
    </location>
</feature>
<keyword evidence="1" id="KW-0863">Zinc-finger</keyword>
<dbReference type="PANTHER" id="PTHR24099">
    <property type="entry name" value="E3 UBIQUITIN-PROTEIN LIGASE TRIM36-RELATED"/>
    <property type="match status" value="1"/>
</dbReference>
<feature type="compositionally biased region" description="Polar residues" evidence="3">
    <location>
        <begin position="179"/>
        <end position="197"/>
    </location>
</feature>
<keyword evidence="4" id="KW-0472">Membrane</keyword>